<keyword evidence="3" id="KW-0210">Decarboxylase</keyword>
<dbReference type="GO" id="GO:0006207">
    <property type="term" value="P:'de novo' pyrimidine nucleobase biosynthetic process"/>
    <property type="evidence" value="ECO:0007669"/>
    <property type="project" value="InterPro"/>
</dbReference>
<comment type="caution">
    <text evidence="9">The sequence shown here is derived from an EMBL/GenBank/DDBJ whole genome shotgun (WGS) entry which is preliminary data.</text>
</comment>
<evidence type="ECO:0000259" key="8">
    <source>
        <dbReference type="SMART" id="SM00934"/>
    </source>
</evidence>
<proteinExistence type="inferred from homology"/>
<evidence type="ECO:0000256" key="3">
    <source>
        <dbReference type="ARBA" id="ARBA00022793"/>
    </source>
</evidence>
<evidence type="ECO:0000256" key="2">
    <source>
        <dbReference type="ARBA" id="ARBA00008847"/>
    </source>
</evidence>
<dbReference type="InterPro" id="IPR001754">
    <property type="entry name" value="OMPdeCOase_dom"/>
</dbReference>
<dbReference type="SMART" id="SM00934">
    <property type="entry name" value="OMPdecase"/>
    <property type="match status" value="1"/>
</dbReference>
<dbReference type="InterPro" id="IPR011060">
    <property type="entry name" value="RibuloseP-bd_barrel"/>
</dbReference>
<feature type="domain" description="Orotidine 5'-phosphate decarboxylase" evidence="8">
    <location>
        <begin position="18"/>
        <end position="262"/>
    </location>
</feature>
<dbReference type="GO" id="GO:0044205">
    <property type="term" value="P:'de novo' UMP biosynthetic process"/>
    <property type="evidence" value="ECO:0007669"/>
    <property type="project" value="UniProtKB-UniPathway"/>
</dbReference>
<evidence type="ECO:0000256" key="6">
    <source>
        <dbReference type="ARBA" id="ARBA00049157"/>
    </source>
</evidence>
<evidence type="ECO:0000313" key="9">
    <source>
        <dbReference type="EMBL" id="NYI69537.1"/>
    </source>
</evidence>
<sequence length="269" mass="27626">MTEPYSKRLALAVEERGRLCVGIDPHPSLVSAWGHTPDAAGAESFARGLIEAIGSRVAVFKPQSALFEAYGSPGVAVLERVLRSCREAGALVILDAKRGDFQPTMQGYARAYLMADSPFAADALTVSPYLGVGSLQPAFDAAAESGRGLYVLARTSNPEGGIVQLASTGEGTSVAQQVADDVQVRNDVVGPEFGLVVGGTHDDLGLDLARFTGSVLVPGLGAQGATMADIDRRFAGTGASLLPTTSRQVAGAGPDAAALCEAVDRLLAG</sequence>
<reference evidence="9 10" key="1">
    <citation type="submission" date="2020-07" db="EMBL/GenBank/DDBJ databases">
        <title>Sequencing the genomes of 1000 actinobacteria strains.</title>
        <authorList>
            <person name="Klenk H.-P."/>
        </authorList>
    </citation>
    <scope>NUCLEOTIDE SEQUENCE [LARGE SCALE GENOMIC DNA]</scope>
    <source>
        <strain evidence="9 10">DSM 103164</strain>
    </source>
</reference>
<dbReference type="AlphaFoldDB" id="A0A7Z0D611"/>
<dbReference type="GO" id="GO:0004590">
    <property type="term" value="F:orotidine-5'-phosphate decarboxylase activity"/>
    <property type="evidence" value="ECO:0007669"/>
    <property type="project" value="UniProtKB-UniRule"/>
</dbReference>
<name>A0A7Z0D611_9ACTN</name>
<dbReference type="EMBL" id="JACBZS010000001">
    <property type="protein sequence ID" value="NYI69537.1"/>
    <property type="molecule type" value="Genomic_DNA"/>
</dbReference>
<dbReference type="NCBIfam" id="TIGR02127">
    <property type="entry name" value="pyrF_sub2"/>
    <property type="match status" value="1"/>
</dbReference>
<evidence type="ECO:0000256" key="5">
    <source>
        <dbReference type="ARBA" id="ARBA00023239"/>
    </source>
</evidence>
<dbReference type="UniPathway" id="UPA00070">
    <property type="reaction ID" value="UER00120"/>
</dbReference>
<evidence type="ECO:0000256" key="7">
    <source>
        <dbReference type="NCBIfam" id="TIGR02127"/>
    </source>
</evidence>
<dbReference type="EC" id="4.1.1.23" evidence="7"/>
<dbReference type="PANTHER" id="PTHR43375:SF1">
    <property type="entry name" value="OROTIDINE 5'-PHOSPHATE DECARBOXYLASE"/>
    <property type="match status" value="1"/>
</dbReference>
<keyword evidence="5 9" id="KW-0456">Lyase</keyword>
<protein>
    <recommendedName>
        <fullName evidence="7">Orotidine-5'-phosphate decarboxylase</fullName>
        <ecNumber evidence="7">4.1.1.23</ecNumber>
    </recommendedName>
</protein>
<dbReference type="InterPro" id="IPR011995">
    <property type="entry name" value="OMPdecase_type-2"/>
</dbReference>
<comment type="similarity">
    <text evidence="2">Belongs to the OMP decarboxylase family. Type 2 subfamily.</text>
</comment>
<comment type="pathway">
    <text evidence="1">Pyrimidine metabolism; UMP biosynthesis via de novo pathway; UMP from orotate: step 2/2.</text>
</comment>
<dbReference type="RefSeq" id="WP_179443599.1">
    <property type="nucleotide sequence ID" value="NZ_JACBZS010000001.1"/>
</dbReference>
<dbReference type="SUPFAM" id="SSF51366">
    <property type="entry name" value="Ribulose-phoshate binding barrel"/>
    <property type="match status" value="1"/>
</dbReference>
<dbReference type="PANTHER" id="PTHR43375">
    <property type="entry name" value="OROTIDINE 5'-PHOSPHATE DECARBOXYLASE"/>
    <property type="match status" value="1"/>
</dbReference>
<evidence type="ECO:0000256" key="4">
    <source>
        <dbReference type="ARBA" id="ARBA00022975"/>
    </source>
</evidence>
<organism evidence="9 10">
    <name type="scientific">Naumannella cuiyingiana</name>
    <dbReference type="NCBI Taxonomy" id="1347891"/>
    <lineage>
        <taxon>Bacteria</taxon>
        <taxon>Bacillati</taxon>
        <taxon>Actinomycetota</taxon>
        <taxon>Actinomycetes</taxon>
        <taxon>Propionibacteriales</taxon>
        <taxon>Propionibacteriaceae</taxon>
        <taxon>Naumannella</taxon>
    </lineage>
</organism>
<gene>
    <name evidence="9" type="ORF">GGQ54_000097</name>
</gene>
<dbReference type="Gene3D" id="3.20.20.70">
    <property type="entry name" value="Aldolase class I"/>
    <property type="match status" value="1"/>
</dbReference>
<evidence type="ECO:0000256" key="1">
    <source>
        <dbReference type="ARBA" id="ARBA00004861"/>
    </source>
</evidence>
<dbReference type="CDD" id="cd04725">
    <property type="entry name" value="OMP_decarboxylase_like"/>
    <property type="match status" value="1"/>
</dbReference>
<dbReference type="Proteomes" id="UP000527616">
    <property type="component" value="Unassembled WGS sequence"/>
</dbReference>
<accession>A0A7Z0D611</accession>
<comment type="catalytic activity">
    <reaction evidence="6">
        <text>orotidine 5'-phosphate + H(+) = UMP + CO2</text>
        <dbReference type="Rhea" id="RHEA:11596"/>
        <dbReference type="ChEBI" id="CHEBI:15378"/>
        <dbReference type="ChEBI" id="CHEBI:16526"/>
        <dbReference type="ChEBI" id="CHEBI:57538"/>
        <dbReference type="ChEBI" id="CHEBI:57865"/>
        <dbReference type="EC" id="4.1.1.23"/>
    </reaction>
</comment>
<dbReference type="InterPro" id="IPR013785">
    <property type="entry name" value="Aldolase_TIM"/>
</dbReference>
<evidence type="ECO:0000313" key="10">
    <source>
        <dbReference type="Proteomes" id="UP000527616"/>
    </source>
</evidence>
<keyword evidence="4" id="KW-0665">Pyrimidine biosynthesis</keyword>
<keyword evidence="10" id="KW-1185">Reference proteome</keyword>
<dbReference type="Pfam" id="PF00215">
    <property type="entry name" value="OMPdecase"/>
    <property type="match status" value="1"/>
</dbReference>